<dbReference type="GO" id="GO:0070012">
    <property type="term" value="F:oligopeptidase activity"/>
    <property type="evidence" value="ECO:0007669"/>
    <property type="project" value="TreeGrafter"/>
</dbReference>
<dbReference type="GO" id="GO:0004252">
    <property type="term" value="F:serine-type endopeptidase activity"/>
    <property type="evidence" value="ECO:0007669"/>
    <property type="project" value="UniProtKB-EC"/>
</dbReference>
<dbReference type="EC" id="3.4.21.26" evidence="3"/>
<dbReference type="InterPro" id="IPR002470">
    <property type="entry name" value="Peptidase_S9A"/>
</dbReference>
<proteinExistence type="inferred from homology"/>
<keyword evidence="6" id="KW-0720">Serine protease</keyword>
<evidence type="ECO:0000313" key="12">
    <source>
        <dbReference type="EMBL" id="RVU00251.1"/>
    </source>
</evidence>
<name>A0A3S2V7A4_9SPHI</name>
<evidence type="ECO:0000256" key="1">
    <source>
        <dbReference type="ARBA" id="ARBA00001070"/>
    </source>
</evidence>
<organism evidence="12 13">
    <name type="scientific">Mucilaginibacter limnophilus</name>
    <dbReference type="NCBI Taxonomy" id="1932778"/>
    <lineage>
        <taxon>Bacteria</taxon>
        <taxon>Pseudomonadati</taxon>
        <taxon>Bacteroidota</taxon>
        <taxon>Sphingobacteriia</taxon>
        <taxon>Sphingobacteriales</taxon>
        <taxon>Sphingobacteriaceae</taxon>
        <taxon>Mucilaginibacter</taxon>
    </lineage>
</organism>
<sequence>MKRHTALLGIGVLLCGYGHAQNMTTIKTLPYPQTKKGTVTDIYFGTTVADPYRWLEDDRADDTKAWVQEQNKVTQNYLGQIPFREAIRERLTKLWNYERYGAPFNEGEYTYFYKNDGLQSQSVLWRQKGENGKPEVFLDPNKFSADGTTSLQGINFTKDGSLAAYQISEGGSDWRKVIIIKTADKSVVGDTLIDVKFSGLAWHGNDGFYYSSYDKPKEGSQLAGLTQYHKLYYHKLGTPQSSDKLVFGGEKTPRRYIGAGLTEDERFLIISASTTTTGNELYIQDLSKSGSPIVTVVGNFDNEHNVIDNVGDKLYILTNLNAPNNRIVTVDFNNGKPSAYKDLIPETDNVLSAGTGGGKIFAEYLKDATSLVQQYDMNGKLERSITLPSVGSAGGFGAKKHEKVLYYTFTSYVYPPSIFKYDIATGKSTLYKKAGVDFNPDLYESKQIFYNSKDGTRVPMIITYKKGTVLNGKNPTLLYAYGGFNVNLTPGFSTSNIVLLEQGGIYAVPNLRGGGEYGEKWHLAGTKLNKQNVFDDFIAAAEYLIQNKYTSKDYLAIAGGSNGGLLVGATIAQRPDLCMVAFPAVGVMDMLRYNKFTAGAGWAYDYGTAEDSKEMFEYLYKYSPVHALKPADYPATLVTTADHDDRVVPAHSFKFAARLQEVQRGQLPVLIRIETKAGHGAGKSTAQVISEQADKWSFMFQNMGLWWK</sequence>
<dbReference type="SUPFAM" id="SSF50993">
    <property type="entry name" value="Peptidase/esterase 'gauge' domain"/>
    <property type="match status" value="1"/>
</dbReference>
<keyword evidence="5" id="KW-0378">Hydrolase</keyword>
<feature type="domain" description="Peptidase S9A N-terminal" evidence="11">
    <location>
        <begin position="33"/>
        <end position="433"/>
    </location>
</feature>
<reference evidence="12 13" key="1">
    <citation type="submission" date="2019-01" db="EMBL/GenBank/DDBJ databases">
        <authorList>
            <person name="Chen W.-M."/>
        </authorList>
    </citation>
    <scope>NUCLEOTIDE SEQUENCE [LARGE SCALE GENOMIC DNA]</scope>
    <source>
        <strain evidence="12 13">YBJ-36</strain>
    </source>
</reference>
<evidence type="ECO:0000256" key="5">
    <source>
        <dbReference type="ARBA" id="ARBA00022801"/>
    </source>
</evidence>
<comment type="catalytic activity">
    <reaction evidence="1">
        <text>Hydrolysis of Pro-|-Xaa &gt;&gt; Ala-|-Xaa in oligopeptides.</text>
        <dbReference type="EC" id="3.4.21.26"/>
    </reaction>
</comment>
<dbReference type="FunFam" id="3.40.50.1820:FF:000005">
    <property type="entry name" value="Prolyl endopeptidase"/>
    <property type="match status" value="1"/>
</dbReference>
<evidence type="ECO:0000256" key="3">
    <source>
        <dbReference type="ARBA" id="ARBA00011897"/>
    </source>
</evidence>
<dbReference type="GO" id="GO:0005829">
    <property type="term" value="C:cytosol"/>
    <property type="evidence" value="ECO:0007669"/>
    <property type="project" value="TreeGrafter"/>
</dbReference>
<evidence type="ECO:0000256" key="8">
    <source>
        <dbReference type="ARBA" id="ARBA00081187"/>
    </source>
</evidence>
<comment type="similarity">
    <text evidence="2">Belongs to the peptidase S9A family.</text>
</comment>
<dbReference type="InterPro" id="IPR001375">
    <property type="entry name" value="Peptidase_S9_cat"/>
</dbReference>
<feature type="chain" id="PRO_5018645659" description="prolyl oligopeptidase" evidence="9">
    <location>
        <begin position="21"/>
        <end position="708"/>
    </location>
</feature>
<dbReference type="GO" id="GO:0006508">
    <property type="term" value="P:proteolysis"/>
    <property type="evidence" value="ECO:0007669"/>
    <property type="project" value="UniProtKB-KW"/>
</dbReference>
<keyword evidence="9" id="KW-0732">Signal</keyword>
<dbReference type="PANTHER" id="PTHR42881">
    <property type="entry name" value="PROLYL ENDOPEPTIDASE"/>
    <property type="match status" value="1"/>
</dbReference>
<evidence type="ECO:0000256" key="9">
    <source>
        <dbReference type="SAM" id="SignalP"/>
    </source>
</evidence>
<dbReference type="PANTHER" id="PTHR42881:SF2">
    <property type="entry name" value="PROLYL ENDOPEPTIDASE"/>
    <property type="match status" value="1"/>
</dbReference>
<dbReference type="InterPro" id="IPR002471">
    <property type="entry name" value="Pept_S9_AS"/>
</dbReference>
<dbReference type="Gene3D" id="3.40.50.1820">
    <property type="entry name" value="alpha/beta hydrolase"/>
    <property type="match status" value="1"/>
</dbReference>
<dbReference type="EMBL" id="SACK01000005">
    <property type="protein sequence ID" value="RVU00251.1"/>
    <property type="molecule type" value="Genomic_DNA"/>
</dbReference>
<feature type="signal peptide" evidence="9">
    <location>
        <begin position="1"/>
        <end position="20"/>
    </location>
</feature>
<evidence type="ECO:0000256" key="4">
    <source>
        <dbReference type="ARBA" id="ARBA00022670"/>
    </source>
</evidence>
<gene>
    <name evidence="12" type="ORF">EOD41_12260</name>
</gene>
<dbReference type="OrthoDB" id="9801421at2"/>
<dbReference type="InterPro" id="IPR023302">
    <property type="entry name" value="Pept_S9A_N"/>
</dbReference>
<evidence type="ECO:0000256" key="2">
    <source>
        <dbReference type="ARBA" id="ARBA00005228"/>
    </source>
</evidence>
<keyword evidence="4" id="KW-0645">Protease</keyword>
<comment type="caution">
    <text evidence="12">The sequence shown here is derived from an EMBL/GenBank/DDBJ whole genome shotgun (WGS) entry which is preliminary data.</text>
</comment>
<protein>
    <recommendedName>
        <fullName evidence="3">prolyl oligopeptidase</fullName>
        <ecNumber evidence="3">3.4.21.26</ecNumber>
    </recommendedName>
    <alternativeName>
        <fullName evidence="8">Proline-specific endopeptidase</fullName>
    </alternativeName>
</protein>
<keyword evidence="13" id="KW-1185">Reference proteome</keyword>
<accession>A0A3S2V7A4</accession>
<dbReference type="PRINTS" id="PR00862">
    <property type="entry name" value="PROLIGOPTASE"/>
</dbReference>
<dbReference type="Pfam" id="PF00326">
    <property type="entry name" value="Peptidase_S9"/>
    <property type="match status" value="1"/>
</dbReference>
<dbReference type="Proteomes" id="UP000282759">
    <property type="component" value="Unassembled WGS sequence"/>
</dbReference>
<dbReference type="Pfam" id="PF02897">
    <property type="entry name" value="Peptidase_S9_N"/>
    <property type="match status" value="1"/>
</dbReference>
<evidence type="ECO:0000256" key="7">
    <source>
        <dbReference type="ARBA" id="ARBA00060121"/>
    </source>
</evidence>
<evidence type="ECO:0000256" key="6">
    <source>
        <dbReference type="ARBA" id="ARBA00022825"/>
    </source>
</evidence>
<evidence type="ECO:0000313" key="13">
    <source>
        <dbReference type="Proteomes" id="UP000282759"/>
    </source>
</evidence>
<evidence type="ECO:0000259" key="10">
    <source>
        <dbReference type="Pfam" id="PF00326"/>
    </source>
</evidence>
<dbReference type="AlphaFoldDB" id="A0A3S2V7A4"/>
<dbReference type="InterPro" id="IPR029058">
    <property type="entry name" value="AB_hydrolase_fold"/>
</dbReference>
<dbReference type="SUPFAM" id="SSF53474">
    <property type="entry name" value="alpha/beta-Hydrolases"/>
    <property type="match status" value="1"/>
</dbReference>
<evidence type="ECO:0000259" key="11">
    <source>
        <dbReference type="Pfam" id="PF02897"/>
    </source>
</evidence>
<comment type="function">
    <text evidence="7">Cleaves peptide bonds on the C-terminal side of prolyl residues within peptides that are up to approximately 30 amino acids long. Has an absolute requirement for an X-Pro bond in the trans configuration immediately preceding the Pro-Y scissible bond.</text>
</comment>
<dbReference type="PROSITE" id="PS00708">
    <property type="entry name" value="PRO_ENDOPEP_SER"/>
    <property type="match status" value="1"/>
</dbReference>
<dbReference type="InterPro" id="IPR051167">
    <property type="entry name" value="Prolyl_oligopep/macrocyclase"/>
</dbReference>
<dbReference type="Gene3D" id="2.130.10.120">
    <property type="entry name" value="Prolyl oligopeptidase, N-terminal domain"/>
    <property type="match status" value="1"/>
</dbReference>
<feature type="domain" description="Peptidase S9 prolyl oligopeptidase catalytic" evidence="10">
    <location>
        <begin position="491"/>
        <end position="704"/>
    </location>
</feature>